<dbReference type="AlphaFoldDB" id="A0ABD2J5U4"/>
<evidence type="ECO:0000313" key="4">
    <source>
        <dbReference type="Proteomes" id="UP001620626"/>
    </source>
</evidence>
<feature type="compositionally biased region" description="Polar residues" evidence="1">
    <location>
        <begin position="120"/>
        <end position="130"/>
    </location>
</feature>
<feature type="chain" id="PRO_5044894951" evidence="2">
    <location>
        <begin position="23"/>
        <end position="130"/>
    </location>
</feature>
<feature type="compositionally biased region" description="Basic and acidic residues" evidence="1">
    <location>
        <begin position="107"/>
        <end position="118"/>
    </location>
</feature>
<feature type="signal peptide" evidence="2">
    <location>
        <begin position="1"/>
        <end position="22"/>
    </location>
</feature>
<evidence type="ECO:0000313" key="3">
    <source>
        <dbReference type="EMBL" id="KAL3081993.1"/>
    </source>
</evidence>
<protein>
    <submittedName>
        <fullName evidence="3">Uncharacterized protein</fullName>
    </submittedName>
</protein>
<comment type="caution">
    <text evidence="3">The sequence shown here is derived from an EMBL/GenBank/DDBJ whole genome shotgun (WGS) entry which is preliminary data.</text>
</comment>
<accession>A0ABD2J5U4</accession>
<keyword evidence="2" id="KW-0732">Signal</keyword>
<feature type="region of interest" description="Disordered" evidence="1">
    <location>
        <begin position="101"/>
        <end position="130"/>
    </location>
</feature>
<keyword evidence="4" id="KW-1185">Reference proteome</keyword>
<evidence type="ECO:0000256" key="2">
    <source>
        <dbReference type="SAM" id="SignalP"/>
    </source>
</evidence>
<proteinExistence type="predicted"/>
<dbReference type="EMBL" id="JBICBT010001125">
    <property type="protein sequence ID" value="KAL3081993.1"/>
    <property type="molecule type" value="Genomic_DNA"/>
</dbReference>
<organism evidence="3 4">
    <name type="scientific">Heterodera trifolii</name>
    <dbReference type="NCBI Taxonomy" id="157864"/>
    <lineage>
        <taxon>Eukaryota</taxon>
        <taxon>Metazoa</taxon>
        <taxon>Ecdysozoa</taxon>
        <taxon>Nematoda</taxon>
        <taxon>Chromadorea</taxon>
        <taxon>Rhabditida</taxon>
        <taxon>Tylenchina</taxon>
        <taxon>Tylenchomorpha</taxon>
        <taxon>Tylenchoidea</taxon>
        <taxon>Heteroderidae</taxon>
        <taxon>Heteroderinae</taxon>
        <taxon>Heterodera</taxon>
    </lineage>
</organism>
<gene>
    <name evidence="3" type="ORF">niasHT_032675</name>
</gene>
<sequence>MKHFVKLFFLFTLVCPPNSVSASRCDILGDDCEPTRELLRKTEALLRCCSPCVCREPSELYHVKIPSGDPLEADDTLVTKMDAQEIYDERKSVCDKCFGTTTWSTSKKADGPKREKQKNGGPNSQSRTKQ</sequence>
<dbReference type="Proteomes" id="UP001620626">
    <property type="component" value="Unassembled WGS sequence"/>
</dbReference>
<name>A0ABD2J5U4_9BILA</name>
<reference evidence="3 4" key="1">
    <citation type="submission" date="2024-10" db="EMBL/GenBank/DDBJ databases">
        <authorList>
            <person name="Kim D."/>
        </authorList>
    </citation>
    <scope>NUCLEOTIDE SEQUENCE [LARGE SCALE GENOMIC DNA]</scope>
    <source>
        <strain evidence="3">BH-2024</strain>
    </source>
</reference>
<evidence type="ECO:0000256" key="1">
    <source>
        <dbReference type="SAM" id="MobiDB-lite"/>
    </source>
</evidence>